<dbReference type="AlphaFoldDB" id="A0A972VVJ4"/>
<sequence>MSTKVVPSSHHVSSAFAVRVPGLLKFTYGAGAAAETIIGVAFNAFNFFFYTNIMGVPGTLAGLAITIALFFDAVTDPLVGAISDRWRSKWGRRHPFMFAAPIPVMACLFLIYSPPENIDSFGLFLWLTVLTVIMRSSMTLFHVPHLALGAELSADFTERTRVMSTNTLLGAVGGFGFAYFAYSFFFAATPEFENGMLNRSAYSDLAITAALLGGVIMVLSTLFTMRVIPRLPGAPAGLPGFTLREFFLDCKSALTNRNYLVLLIGYLLLSATLGTRDTIGLHMNTYFWELLPNEIRYFVVFGLLASIIGFLVTARLHDKFEKKPVIIASLIGLLVAATAPVILRMTGFFPSNDSEMLIPSLIVFYVFTASFGIVLLISAMSALADIADEQELMTGRRQEGIFYAARSFFAKASSGLGHLLAGIAIDVIAFPVGAKPGTVDPDMIFQLGLIDGPIAIVPGIIAIVFYLRYNLSRERHAEIQAALQERHALTEVTGSETSKL</sequence>
<accession>A0A972VVJ4</accession>
<dbReference type="Gene3D" id="1.20.1250.20">
    <property type="entry name" value="MFS general substrate transporter like domains"/>
    <property type="match status" value="2"/>
</dbReference>
<dbReference type="InterPro" id="IPR039672">
    <property type="entry name" value="MFS_2"/>
</dbReference>
<keyword evidence="2" id="KW-1133">Transmembrane helix</keyword>
<dbReference type="PANTHER" id="PTHR11328:SF24">
    <property type="entry name" value="MAJOR FACILITATOR SUPERFAMILY (MFS) PROFILE DOMAIN-CONTAINING PROTEIN"/>
    <property type="match status" value="1"/>
</dbReference>
<keyword evidence="2" id="KW-0812">Transmembrane</keyword>
<dbReference type="PANTHER" id="PTHR11328">
    <property type="entry name" value="MAJOR FACILITATOR SUPERFAMILY DOMAIN-CONTAINING PROTEIN"/>
    <property type="match status" value="1"/>
</dbReference>
<gene>
    <name evidence="3" type="ORF">HQ497_03555</name>
</gene>
<dbReference type="Proteomes" id="UP000754644">
    <property type="component" value="Unassembled WGS sequence"/>
</dbReference>
<organism evidence="3 4">
    <name type="scientific">SAR86 cluster bacterium</name>
    <dbReference type="NCBI Taxonomy" id="2030880"/>
    <lineage>
        <taxon>Bacteria</taxon>
        <taxon>Pseudomonadati</taxon>
        <taxon>Pseudomonadota</taxon>
        <taxon>Gammaproteobacteria</taxon>
        <taxon>SAR86 cluster</taxon>
    </lineage>
</organism>
<feature type="transmembrane region" description="Helical" evidence="2">
    <location>
        <begin position="124"/>
        <end position="148"/>
    </location>
</feature>
<feature type="transmembrane region" description="Helical" evidence="2">
    <location>
        <begin position="259"/>
        <end position="275"/>
    </location>
</feature>
<dbReference type="GO" id="GO:0005886">
    <property type="term" value="C:plasma membrane"/>
    <property type="evidence" value="ECO:0007669"/>
    <property type="project" value="TreeGrafter"/>
</dbReference>
<reference evidence="3" key="1">
    <citation type="submission" date="2020-05" db="EMBL/GenBank/DDBJ databases">
        <title>Sulfur intermediates as new biogeochemical hubs in an aquatic model microbial ecosystem.</title>
        <authorList>
            <person name="Vigneron A."/>
        </authorList>
    </citation>
    <scope>NUCLEOTIDE SEQUENCE</scope>
    <source>
        <strain evidence="3">Bin.250</strain>
    </source>
</reference>
<feature type="transmembrane region" description="Helical" evidence="2">
    <location>
        <begin position="363"/>
        <end position="387"/>
    </location>
</feature>
<dbReference type="GO" id="GO:0008643">
    <property type="term" value="P:carbohydrate transport"/>
    <property type="evidence" value="ECO:0007669"/>
    <property type="project" value="InterPro"/>
</dbReference>
<proteinExistence type="inferred from homology"/>
<feature type="transmembrane region" description="Helical" evidence="2">
    <location>
        <begin position="295"/>
        <end position="313"/>
    </location>
</feature>
<evidence type="ECO:0000313" key="3">
    <source>
        <dbReference type="EMBL" id="NQV64421.1"/>
    </source>
</evidence>
<feature type="transmembrane region" description="Helical" evidence="2">
    <location>
        <begin position="55"/>
        <end position="74"/>
    </location>
</feature>
<keyword evidence="2" id="KW-0472">Membrane</keyword>
<evidence type="ECO:0000256" key="2">
    <source>
        <dbReference type="SAM" id="Phobius"/>
    </source>
</evidence>
<feature type="transmembrane region" description="Helical" evidence="2">
    <location>
        <begin position="26"/>
        <end position="49"/>
    </location>
</feature>
<feature type="transmembrane region" description="Helical" evidence="2">
    <location>
        <begin position="95"/>
        <end position="112"/>
    </location>
</feature>
<name>A0A972VVJ4_9GAMM</name>
<dbReference type="EMBL" id="JABMOJ010000126">
    <property type="protein sequence ID" value="NQV64421.1"/>
    <property type="molecule type" value="Genomic_DNA"/>
</dbReference>
<evidence type="ECO:0000256" key="1">
    <source>
        <dbReference type="ARBA" id="ARBA00009617"/>
    </source>
</evidence>
<feature type="transmembrane region" description="Helical" evidence="2">
    <location>
        <begin position="201"/>
        <end position="223"/>
    </location>
</feature>
<dbReference type="GO" id="GO:0015293">
    <property type="term" value="F:symporter activity"/>
    <property type="evidence" value="ECO:0007669"/>
    <property type="project" value="InterPro"/>
</dbReference>
<evidence type="ECO:0000313" key="4">
    <source>
        <dbReference type="Proteomes" id="UP000754644"/>
    </source>
</evidence>
<dbReference type="SUPFAM" id="SSF103473">
    <property type="entry name" value="MFS general substrate transporter"/>
    <property type="match status" value="1"/>
</dbReference>
<feature type="transmembrane region" description="Helical" evidence="2">
    <location>
        <begin position="325"/>
        <end position="343"/>
    </location>
</feature>
<feature type="transmembrane region" description="Helical" evidence="2">
    <location>
        <begin position="168"/>
        <end position="189"/>
    </location>
</feature>
<dbReference type="InterPro" id="IPR036259">
    <property type="entry name" value="MFS_trans_sf"/>
</dbReference>
<feature type="transmembrane region" description="Helical" evidence="2">
    <location>
        <begin position="444"/>
        <end position="467"/>
    </location>
</feature>
<comment type="caution">
    <text evidence="3">The sequence shown here is derived from an EMBL/GenBank/DDBJ whole genome shotgun (WGS) entry which is preliminary data.</text>
</comment>
<comment type="similarity">
    <text evidence="1">Belongs to the sodium:galactoside symporter (TC 2.A.2) family.</text>
</comment>
<feature type="transmembrane region" description="Helical" evidence="2">
    <location>
        <begin position="408"/>
        <end position="432"/>
    </location>
</feature>
<protein>
    <submittedName>
        <fullName evidence="3">MFS transporter</fullName>
    </submittedName>
</protein>
<dbReference type="Pfam" id="PF13347">
    <property type="entry name" value="MFS_2"/>
    <property type="match status" value="1"/>
</dbReference>